<sequence length="193" mass="21375">MGEPRTVALDEAMMRADPRQQRKFDALRHSRHFSEVVEANRAYLATAVPDAGAKELEHWSLSCLPNSGSRRLSAISMARMETFVLLKPEQGGDNAAKAFVIARRSLLDSQLLSDGRVRGKIKGLTWSTSRRYVTAGADQVRINGRYDDLIAALAQEHLAAAAGKLAKDLLVHRVSYARHHNYQLADRVLGRAS</sequence>
<name>A0ABU7RXF6_9ACTN</name>
<evidence type="ECO:0000313" key="2">
    <source>
        <dbReference type="Proteomes" id="UP001332243"/>
    </source>
</evidence>
<accession>A0ABU7RXF6</accession>
<organism evidence="1 2">
    <name type="scientific">Plantactinospora sonchi</name>
    <dbReference type="NCBI Taxonomy" id="1544735"/>
    <lineage>
        <taxon>Bacteria</taxon>
        <taxon>Bacillati</taxon>
        <taxon>Actinomycetota</taxon>
        <taxon>Actinomycetes</taxon>
        <taxon>Micromonosporales</taxon>
        <taxon>Micromonosporaceae</taxon>
        <taxon>Plantactinospora</taxon>
    </lineage>
</organism>
<keyword evidence="2" id="KW-1185">Reference proteome</keyword>
<dbReference type="RefSeq" id="WP_331216287.1">
    <property type="nucleotide sequence ID" value="NZ_JAZGQK010000019.1"/>
</dbReference>
<dbReference type="EMBL" id="JAZGQK010000019">
    <property type="protein sequence ID" value="MEE6261175.1"/>
    <property type="molecule type" value="Genomic_DNA"/>
</dbReference>
<reference evidence="1 2" key="1">
    <citation type="submission" date="2024-01" db="EMBL/GenBank/DDBJ databases">
        <title>Genome insights into Plantactinospora sonchi sp. nov.</title>
        <authorList>
            <person name="Wang L."/>
        </authorList>
    </citation>
    <scope>NUCLEOTIDE SEQUENCE [LARGE SCALE GENOMIC DNA]</scope>
    <source>
        <strain evidence="1 2">NEAU-QY2</strain>
    </source>
</reference>
<proteinExistence type="predicted"/>
<evidence type="ECO:0000313" key="1">
    <source>
        <dbReference type="EMBL" id="MEE6261175.1"/>
    </source>
</evidence>
<gene>
    <name evidence="1" type="ORF">V1633_22090</name>
</gene>
<dbReference type="Proteomes" id="UP001332243">
    <property type="component" value="Unassembled WGS sequence"/>
</dbReference>
<evidence type="ECO:0008006" key="3">
    <source>
        <dbReference type="Google" id="ProtNLM"/>
    </source>
</evidence>
<protein>
    <recommendedName>
        <fullName evidence="3">Integrase</fullName>
    </recommendedName>
</protein>
<comment type="caution">
    <text evidence="1">The sequence shown here is derived from an EMBL/GenBank/DDBJ whole genome shotgun (WGS) entry which is preliminary data.</text>
</comment>